<protein>
    <submittedName>
        <fullName evidence="1">Uncharacterized protein</fullName>
    </submittedName>
</protein>
<dbReference type="AlphaFoldDB" id="A0AAI9V9T7"/>
<evidence type="ECO:0000313" key="1">
    <source>
        <dbReference type="EMBL" id="KAK1470443.1"/>
    </source>
</evidence>
<keyword evidence="2" id="KW-1185">Reference proteome</keyword>
<name>A0AAI9V9T7_9PEZI</name>
<sequence length="103" mass="11487">MFGGGGGGKGRIWGSNSRPSKFIDAVGRQVSVSHFFFGQVHNRILPKRTANVNFNNIRRIWNISIVNIVVVFYMHSHASKNDHTIYQGEIPSGLHVTHMLSIA</sequence>
<proteinExistence type="predicted"/>
<accession>A0AAI9V9T7</accession>
<dbReference type="EMBL" id="MPDP01000228">
    <property type="protein sequence ID" value="KAK1470443.1"/>
    <property type="molecule type" value="Genomic_DNA"/>
</dbReference>
<dbReference type="Proteomes" id="UP001239213">
    <property type="component" value="Unassembled WGS sequence"/>
</dbReference>
<evidence type="ECO:0000313" key="2">
    <source>
        <dbReference type="Proteomes" id="UP001239213"/>
    </source>
</evidence>
<gene>
    <name evidence="1" type="ORF">CCUS01_17436</name>
</gene>
<comment type="caution">
    <text evidence="1">The sequence shown here is derived from an EMBL/GenBank/DDBJ whole genome shotgun (WGS) entry which is preliminary data.</text>
</comment>
<reference evidence="1" key="1">
    <citation type="submission" date="2016-11" db="EMBL/GenBank/DDBJ databases">
        <title>The genome sequence of Colletotrichum cuscutae.</title>
        <authorList>
            <person name="Baroncelli R."/>
        </authorList>
    </citation>
    <scope>NUCLEOTIDE SEQUENCE</scope>
    <source>
        <strain evidence="1">IMI 304802</strain>
    </source>
</reference>
<organism evidence="1 2">
    <name type="scientific">Colletotrichum cuscutae</name>
    <dbReference type="NCBI Taxonomy" id="1209917"/>
    <lineage>
        <taxon>Eukaryota</taxon>
        <taxon>Fungi</taxon>
        <taxon>Dikarya</taxon>
        <taxon>Ascomycota</taxon>
        <taxon>Pezizomycotina</taxon>
        <taxon>Sordariomycetes</taxon>
        <taxon>Hypocreomycetidae</taxon>
        <taxon>Glomerellales</taxon>
        <taxon>Glomerellaceae</taxon>
        <taxon>Colletotrichum</taxon>
        <taxon>Colletotrichum acutatum species complex</taxon>
    </lineage>
</organism>